<evidence type="ECO:0000313" key="3">
    <source>
        <dbReference type="Proteomes" id="UP000332933"/>
    </source>
</evidence>
<proteinExistence type="predicted"/>
<evidence type="ECO:0000313" key="1">
    <source>
        <dbReference type="EMBL" id="KAF0701101.1"/>
    </source>
</evidence>
<dbReference type="OrthoDB" id="202825at2759"/>
<dbReference type="Proteomes" id="UP000332933">
    <property type="component" value="Unassembled WGS sequence"/>
</dbReference>
<evidence type="ECO:0000313" key="2">
    <source>
        <dbReference type="EMBL" id="VFT85284.1"/>
    </source>
</evidence>
<dbReference type="EMBL" id="VJMH01005102">
    <property type="protein sequence ID" value="KAF0701101.1"/>
    <property type="molecule type" value="Genomic_DNA"/>
</dbReference>
<dbReference type="Gene3D" id="3.30.470.20">
    <property type="entry name" value="ATP-grasp fold, B domain"/>
    <property type="match status" value="1"/>
</dbReference>
<name>A0A485KK45_9STRA</name>
<reference evidence="1" key="2">
    <citation type="submission" date="2019-06" db="EMBL/GenBank/DDBJ databases">
        <title>Genomics analysis of Aphanomyces spp. identifies a new class of oomycete effector associated with host adaptation.</title>
        <authorList>
            <person name="Gaulin E."/>
        </authorList>
    </citation>
    <scope>NUCLEOTIDE SEQUENCE</scope>
    <source>
        <strain evidence="1">CBS 578.67</strain>
    </source>
</reference>
<gene>
    <name evidence="2" type="primary">Aste57867_8398</name>
    <name evidence="1" type="ORF">As57867_008366</name>
    <name evidence="2" type="ORF">ASTE57867_8398</name>
</gene>
<accession>A0A485KK45</accession>
<dbReference type="PANTHER" id="PTHR46069:SF1">
    <property type="entry name" value="CHROMOSOME UNDETERMINED SCAFFOLD_125, WHOLE GENOME SHOTGUN SEQUENCE"/>
    <property type="match status" value="1"/>
</dbReference>
<dbReference type="Pfam" id="PF03133">
    <property type="entry name" value="TTL"/>
    <property type="match status" value="1"/>
</dbReference>
<dbReference type="PANTHER" id="PTHR46069">
    <property type="entry name" value="TUBULIN TYROSINE LIGASE"/>
    <property type="match status" value="1"/>
</dbReference>
<organism evidence="2 3">
    <name type="scientific">Aphanomyces stellatus</name>
    <dbReference type="NCBI Taxonomy" id="120398"/>
    <lineage>
        <taxon>Eukaryota</taxon>
        <taxon>Sar</taxon>
        <taxon>Stramenopiles</taxon>
        <taxon>Oomycota</taxon>
        <taxon>Saprolegniomycetes</taxon>
        <taxon>Saprolegniales</taxon>
        <taxon>Verrucalvaceae</taxon>
        <taxon>Aphanomyces</taxon>
    </lineage>
</organism>
<reference evidence="2 3" key="1">
    <citation type="submission" date="2019-03" db="EMBL/GenBank/DDBJ databases">
        <authorList>
            <person name="Gaulin E."/>
            <person name="Dumas B."/>
        </authorList>
    </citation>
    <scope>NUCLEOTIDE SEQUENCE [LARGE SCALE GENOMIC DNA]</scope>
    <source>
        <strain evidence="2">CBS 568.67</strain>
    </source>
</reference>
<dbReference type="SUPFAM" id="SSF56059">
    <property type="entry name" value="Glutathione synthetase ATP-binding domain-like"/>
    <property type="match status" value="1"/>
</dbReference>
<dbReference type="EMBL" id="CAADRA010005123">
    <property type="protein sequence ID" value="VFT85284.1"/>
    <property type="molecule type" value="Genomic_DNA"/>
</dbReference>
<keyword evidence="3" id="KW-1185">Reference proteome</keyword>
<dbReference type="AlphaFoldDB" id="A0A485KK45"/>
<dbReference type="PROSITE" id="PS51221">
    <property type="entry name" value="TTL"/>
    <property type="match status" value="1"/>
</dbReference>
<protein>
    <submittedName>
        <fullName evidence="2">Aste57867_8398 protein</fullName>
    </submittedName>
</protein>
<sequence>MLKNELGRKWRDIPWDDVLQQRATADKYFMRSGLIRKDLLPQYALEHTPPTFVVSSIDDLDTALNQINDDDKSSDVDSMWVLKLCDSSNAFGIHIFHGRNKRSIYSILDDMERRVLQKYVSPMLYGDKKFHLRVLVLAVGHLDVYVFEDCRMLVASAPFSTDCLDSLVHITNQSTNRAGNPRYEERSQNVLLRDAAAFPPDFEVATMSQVHNICRDTFRRVARNRRHFFSLPNCYELFGLDFMVDVTGRVWLLEVNPDPSLGMFHGRGVVPATVLEAGGVPSSFTRVYSLGREEAFAKLKRDGC</sequence>
<dbReference type="InterPro" id="IPR004344">
    <property type="entry name" value="TTL/TTLL_fam"/>
</dbReference>